<sequence>MPNNMSYGVIFNLQLGLFDPFRPIIKHIKA</sequence>
<accession>A0A2P5FED7</accession>
<keyword evidence="2" id="KW-1185">Reference proteome</keyword>
<organism evidence="1 2">
    <name type="scientific">Trema orientale</name>
    <name type="common">Charcoal tree</name>
    <name type="synonym">Celtis orientalis</name>
    <dbReference type="NCBI Taxonomy" id="63057"/>
    <lineage>
        <taxon>Eukaryota</taxon>
        <taxon>Viridiplantae</taxon>
        <taxon>Streptophyta</taxon>
        <taxon>Embryophyta</taxon>
        <taxon>Tracheophyta</taxon>
        <taxon>Spermatophyta</taxon>
        <taxon>Magnoliopsida</taxon>
        <taxon>eudicotyledons</taxon>
        <taxon>Gunneridae</taxon>
        <taxon>Pentapetalae</taxon>
        <taxon>rosids</taxon>
        <taxon>fabids</taxon>
        <taxon>Rosales</taxon>
        <taxon>Cannabaceae</taxon>
        <taxon>Trema</taxon>
    </lineage>
</organism>
<dbReference type="InParanoid" id="A0A2P5FED7"/>
<evidence type="ECO:0000313" key="2">
    <source>
        <dbReference type="Proteomes" id="UP000237000"/>
    </source>
</evidence>
<evidence type="ECO:0000313" key="1">
    <source>
        <dbReference type="EMBL" id="PON96163.1"/>
    </source>
</evidence>
<comment type="caution">
    <text evidence="1">The sequence shown here is derived from an EMBL/GenBank/DDBJ whole genome shotgun (WGS) entry which is preliminary data.</text>
</comment>
<dbReference type="OrthoDB" id="10483253at2759"/>
<reference evidence="2" key="1">
    <citation type="submission" date="2016-06" db="EMBL/GenBank/DDBJ databases">
        <title>Parallel loss of symbiosis genes in relatives of nitrogen-fixing non-legume Parasponia.</title>
        <authorList>
            <person name="Van Velzen R."/>
            <person name="Holmer R."/>
            <person name="Bu F."/>
            <person name="Rutten L."/>
            <person name="Van Zeijl A."/>
            <person name="Liu W."/>
            <person name="Santuari L."/>
            <person name="Cao Q."/>
            <person name="Sharma T."/>
            <person name="Shen D."/>
            <person name="Roswanjaya Y."/>
            <person name="Wardhani T."/>
            <person name="Kalhor M.S."/>
            <person name="Jansen J."/>
            <person name="Van den Hoogen J."/>
            <person name="Gungor B."/>
            <person name="Hartog M."/>
            <person name="Hontelez J."/>
            <person name="Verver J."/>
            <person name="Yang W.-C."/>
            <person name="Schijlen E."/>
            <person name="Repin R."/>
            <person name="Schilthuizen M."/>
            <person name="Schranz E."/>
            <person name="Heidstra R."/>
            <person name="Miyata K."/>
            <person name="Fedorova E."/>
            <person name="Kohlen W."/>
            <person name="Bisseling T."/>
            <person name="Smit S."/>
            <person name="Geurts R."/>
        </authorList>
    </citation>
    <scope>NUCLEOTIDE SEQUENCE [LARGE SCALE GENOMIC DNA]</scope>
    <source>
        <strain evidence="2">cv. RG33-2</strain>
    </source>
</reference>
<dbReference type="AlphaFoldDB" id="A0A2P5FED7"/>
<gene>
    <name evidence="1" type="ORF">TorRG33x02_080930</name>
</gene>
<dbReference type="EMBL" id="JXTC01000040">
    <property type="protein sequence ID" value="PON96163.1"/>
    <property type="molecule type" value="Genomic_DNA"/>
</dbReference>
<proteinExistence type="predicted"/>
<name>A0A2P5FED7_TREOI</name>
<dbReference type="Proteomes" id="UP000237000">
    <property type="component" value="Unassembled WGS sequence"/>
</dbReference>
<protein>
    <submittedName>
        <fullName evidence="1">Uncharacterized protein</fullName>
    </submittedName>
</protein>